<dbReference type="AlphaFoldDB" id="A0A369WWX0"/>
<feature type="transmembrane region" description="Helical" evidence="1">
    <location>
        <begin position="237"/>
        <end position="257"/>
    </location>
</feature>
<feature type="transmembrane region" description="Helical" evidence="1">
    <location>
        <begin position="170"/>
        <end position="192"/>
    </location>
</feature>
<evidence type="ECO:0000313" key="2">
    <source>
        <dbReference type="EMBL" id="RDE25036.1"/>
    </source>
</evidence>
<protein>
    <recommendedName>
        <fullName evidence="4">DUF2232 domain-containing protein</fullName>
    </recommendedName>
</protein>
<evidence type="ECO:0000313" key="3">
    <source>
        <dbReference type="Proteomes" id="UP000253769"/>
    </source>
</evidence>
<proteinExistence type="predicted"/>
<feature type="transmembrane region" description="Helical" evidence="1">
    <location>
        <begin position="212"/>
        <end position="230"/>
    </location>
</feature>
<gene>
    <name evidence="2" type="ORF">DV711_05575</name>
</gene>
<accession>A0A369WWX0</accession>
<organism evidence="2 3">
    <name type="scientific">Motiliproteus coralliicola</name>
    <dbReference type="NCBI Taxonomy" id="2283196"/>
    <lineage>
        <taxon>Bacteria</taxon>
        <taxon>Pseudomonadati</taxon>
        <taxon>Pseudomonadota</taxon>
        <taxon>Gammaproteobacteria</taxon>
        <taxon>Oceanospirillales</taxon>
        <taxon>Oceanospirillaceae</taxon>
        <taxon>Motiliproteus</taxon>
    </lineage>
</organism>
<feature type="transmembrane region" description="Helical" evidence="1">
    <location>
        <begin position="38"/>
        <end position="61"/>
    </location>
</feature>
<feature type="transmembrane region" description="Helical" evidence="1">
    <location>
        <begin position="269"/>
        <end position="295"/>
    </location>
</feature>
<reference evidence="2 3" key="1">
    <citation type="submission" date="2018-07" db="EMBL/GenBank/DDBJ databases">
        <title>Motiliproteus coralliicola sp. nov., a bacterium isolated from Coral.</title>
        <authorList>
            <person name="Wang G."/>
        </authorList>
    </citation>
    <scope>NUCLEOTIDE SEQUENCE [LARGE SCALE GENOMIC DNA]</scope>
    <source>
        <strain evidence="2 3">C34</strain>
    </source>
</reference>
<feature type="transmembrane region" description="Helical" evidence="1">
    <location>
        <begin position="68"/>
        <end position="85"/>
    </location>
</feature>
<dbReference type="EMBL" id="QQOH01000001">
    <property type="protein sequence ID" value="RDE25036.1"/>
    <property type="molecule type" value="Genomic_DNA"/>
</dbReference>
<keyword evidence="1" id="KW-1133">Transmembrane helix</keyword>
<keyword evidence="1" id="KW-0812">Transmembrane</keyword>
<name>A0A369WWX0_9GAMM</name>
<sequence>MRALAEYAMRGRTQAIIATVSIASLPLLFVALEVEQARLMLGLAATVLMILSAAIVGLVTLRRGTSDGVGLMLWALAPALIWLVWRDQASPMVTLLGTTALAVVLRRSVSWSQTLSVATVIAVIFSFLVDSLLPELITQVDEAAVVLLEALKKSNPQMSMPLEPEWLRELLLGAIVASFLGSSLISLAIARWWQSKLYNPGGFKAEFHGLRLSPLFAAAGLAVLLLGKTLPFEAARWIPVLITPFVVASIGLIHAIVAIKKLSRSWLVAFYSVMIIVGPYLIALLIMLAVADSFIDFRKHLKARRT</sequence>
<keyword evidence="3" id="KW-1185">Reference proteome</keyword>
<dbReference type="Proteomes" id="UP000253769">
    <property type="component" value="Unassembled WGS sequence"/>
</dbReference>
<feature type="transmembrane region" description="Helical" evidence="1">
    <location>
        <begin position="12"/>
        <end position="32"/>
    </location>
</feature>
<evidence type="ECO:0008006" key="4">
    <source>
        <dbReference type="Google" id="ProtNLM"/>
    </source>
</evidence>
<dbReference type="RefSeq" id="WP_114694631.1">
    <property type="nucleotide sequence ID" value="NZ_QQOH01000001.1"/>
</dbReference>
<evidence type="ECO:0000256" key="1">
    <source>
        <dbReference type="SAM" id="Phobius"/>
    </source>
</evidence>
<keyword evidence="1" id="KW-0472">Membrane</keyword>
<feature type="transmembrane region" description="Helical" evidence="1">
    <location>
        <begin position="111"/>
        <end position="129"/>
    </location>
</feature>
<comment type="caution">
    <text evidence="2">The sequence shown here is derived from an EMBL/GenBank/DDBJ whole genome shotgun (WGS) entry which is preliminary data.</text>
</comment>